<dbReference type="PROSITE" id="PS50011">
    <property type="entry name" value="PROTEIN_KINASE_DOM"/>
    <property type="match status" value="1"/>
</dbReference>
<evidence type="ECO:0000256" key="16">
    <source>
        <dbReference type="ARBA" id="ARBA00023136"/>
    </source>
</evidence>
<dbReference type="InterPro" id="IPR008271">
    <property type="entry name" value="Ser/Thr_kinase_AS"/>
</dbReference>
<evidence type="ECO:0000256" key="15">
    <source>
        <dbReference type="ARBA" id="ARBA00022989"/>
    </source>
</evidence>
<dbReference type="PRINTS" id="PR00019">
    <property type="entry name" value="LEURICHRPT"/>
</dbReference>
<dbReference type="InterPro" id="IPR011009">
    <property type="entry name" value="Kinase-like_dom_sf"/>
</dbReference>
<dbReference type="Gene3D" id="3.30.200.20">
    <property type="entry name" value="Phosphorylase Kinase, domain 1"/>
    <property type="match status" value="1"/>
</dbReference>
<dbReference type="SMART" id="SM00220">
    <property type="entry name" value="S_TKc"/>
    <property type="match status" value="1"/>
</dbReference>
<sequence length="986" mass="106450">MGFRLAIFVLLLLQHIAAADCSVSRSYRSVHAEKAALLAFKSTIISDPEAALANWLASNDVCNFTGIWCDRWRLHVVHLQLIRKSIHGSLSPPLANLTRLRVLDLSENQLTGRIPPELSSLRRLEDIDLSGNQLSGPIPEDLSRLSRIAFLNLGSNRLVGSIPASILANCTCLGVLDLSDNKLSGKIPPDIGNNLPQLFWLSLYLNDLSGEIPLSLSNASKLNTLEVGNNHLSGELPSGVVYSLKGLKTLHLSYNDLRSHGNNSDLRPFFSALSNCSSLRELEMVGNGLAGRLPRAVGRLSARLSIVNMEENRIRGSIPQDIANLCNLTLLNLSSNLLEGTIPEEIGQLPKLERLILSNNLLRGGIPASMGNISSLGLLDLSKNMLTGEIPASLGNLTRVIELLLQKNLLSGAIPSGLGGLRDLNKLDLSYNRLTGEVPREVARVARIFLNLSNNHLHGPLPPELGKMEQVQEIDLSSNNLTGEVSTELSSCIAVKLINLSHNSLRGPLPVSLGDLKNLECLDLSFNSLSGEIPVSLYNCTSLTQLNLSFNDFSGSIPSGGIFSFFTNLSFLGNPHLCGSLSGPVCSGRRSSSSNLHSRTFLISACIIASVLAFALTVACVIAIRKLKGLFFFRKDAMAADAAPALKSSYPRITHRELAEATGDFDQGNLLGSGSYGHVYRGVLHDGTNVAVKVLKLQTSNSTKSFNRECQVLKRIRHRNLMRIITACSVPDFKALVLPFMANGSLEGHLHPSSGLPPRLDLLQRVSICSDVAEGMAYLHHHSPVQVIHCDLKPSNVLLNDDMTALVSDFGISRLTMTAGGGGSVVAADDVGSSTVNMLCGSIGYIAPEYGFGSSASTKGDVYSFGVLVLEIVTARRPTDEMFEGGTSLHRWVASCYPGGRVERVVDASLWTAARDQRGEVKRMWEVALEELLELGLLCTQESPSLRPTMLDAADDLDRLKRYLLGDTTATFVSSFGISSSTFGDD</sequence>
<dbReference type="Gene3D" id="3.80.10.10">
    <property type="entry name" value="Ribonuclease Inhibitor"/>
    <property type="match status" value="3"/>
</dbReference>
<gene>
    <name evidence="25" type="ORF">Taro_046743</name>
</gene>
<dbReference type="GO" id="GO:0009791">
    <property type="term" value="P:post-embryonic development"/>
    <property type="evidence" value="ECO:0007669"/>
    <property type="project" value="UniProtKB-ARBA"/>
</dbReference>
<evidence type="ECO:0000256" key="8">
    <source>
        <dbReference type="ARBA" id="ARBA00022679"/>
    </source>
</evidence>
<keyword evidence="26" id="KW-1185">Reference proteome</keyword>
<evidence type="ECO:0000256" key="18">
    <source>
        <dbReference type="ARBA" id="ARBA00023180"/>
    </source>
</evidence>
<keyword evidence="5" id="KW-0723">Serine/threonine-protein kinase</keyword>
<feature type="chain" id="PRO_5032947007" description="non-specific serine/threonine protein kinase" evidence="23">
    <location>
        <begin position="20"/>
        <end position="986"/>
    </location>
</feature>
<evidence type="ECO:0000256" key="19">
    <source>
        <dbReference type="ARBA" id="ARBA00047899"/>
    </source>
</evidence>
<proteinExistence type="inferred from homology"/>
<dbReference type="PROSITE" id="PS00108">
    <property type="entry name" value="PROTEIN_KINASE_ST"/>
    <property type="match status" value="1"/>
</dbReference>
<comment type="catalytic activity">
    <reaction evidence="19">
        <text>L-threonyl-[protein] + ATP = O-phospho-L-threonyl-[protein] + ADP + H(+)</text>
        <dbReference type="Rhea" id="RHEA:46608"/>
        <dbReference type="Rhea" id="RHEA-COMP:11060"/>
        <dbReference type="Rhea" id="RHEA-COMP:11605"/>
        <dbReference type="ChEBI" id="CHEBI:15378"/>
        <dbReference type="ChEBI" id="CHEBI:30013"/>
        <dbReference type="ChEBI" id="CHEBI:30616"/>
        <dbReference type="ChEBI" id="CHEBI:61977"/>
        <dbReference type="ChEBI" id="CHEBI:456216"/>
        <dbReference type="EC" id="2.7.11.1"/>
    </reaction>
</comment>
<evidence type="ECO:0000256" key="11">
    <source>
        <dbReference type="ARBA" id="ARBA00022737"/>
    </source>
</evidence>
<keyword evidence="6" id="KW-0597">Phosphoprotein</keyword>
<keyword evidence="4" id="KW-1003">Cell membrane</keyword>
<feature type="binding site" evidence="21">
    <location>
        <position position="693"/>
    </location>
    <ligand>
        <name>ATP</name>
        <dbReference type="ChEBI" id="CHEBI:30616"/>
    </ligand>
</feature>
<evidence type="ECO:0000256" key="23">
    <source>
        <dbReference type="SAM" id="SignalP"/>
    </source>
</evidence>
<dbReference type="Pfam" id="PF00560">
    <property type="entry name" value="LRR_1"/>
    <property type="match status" value="9"/>
</dbReference>
<dbReference type="Pfam" id="PF12799">
    <property type="entry name" value="LRR_4"/>
    <property type="match status" value="1"/>
</dbReference>
<evidence type="ECO:0000313" key="26">
    <source>
        <dbReference type="Proteomes" id="UP000652761"/>
    </source>
</evidence>
<evidence type="ECO:0000256" key="13">
    <source>
        <dbReference type="ARBA" id="ARBA00022777"/>
    </source>
</evidence>
<keyword evidence="11" id="KW-0677">Repeat</keyword>
<feature type="domain" description="Protein kinase" evidence="24">
    <location>
        <begin position="665"/>
        <end position="964"/>
    </location>
</feature>
<keyword evidence="8" id="KW-0808">Transferase</keyword>
<keyword evidence="13" id="KW-0418">Kinase</keyword>
<keyword evidence="9 22" id="KW-0812">Transmembrane</keyword>
<dbReference type="EMBL" id="NMUH01005840">
    <property type="protein sequence ID" value="MQM13820.1"/>
    <property type="molecule type" value="Genomic_DNA"/>
</dbReference>
<dbReference type="FunFam" id="3.80.10.10:FF:000095">
    <property type="entry name" value="LRR receptor-like serine/threonine-protein kinase GSO1"/>
    <property type="match status" value="1"/>
</dbReference>
<keyword evidence="17" id="KW-0675">Receptor</keyword>
<dbReference type="GO" id="GO:0005886">
    <property type="term" value="C:plasma membrane"/>
    <property type="evidence" value="ECO:0007669"/>
    <property type="project" value="UniProtKB-SubCell"/>
</dbReference>
<dbReference type="EC" id="2.7.11.1" evidence="3"/>
<dbReference type="SUPFAM" id="SSF52058">
    <property type="entry name" value="L domain-like"/>
    <property type="match status" value="2"/>
</dbReference>
<comment type="caution">
    <text evidence="25">The sequence shown here is derived from an EMBL/GenBank/DDBJ whole genome shotgun (WGS) entry which is preliminary data.</text>
</comment>
<evidence type="ECO:0000256" key="20">
    <source>
        <dbReference type="ARBA" id="ARBA00048679"/>
    </source>
</evidence>
<dbReference type="PANTHER" id="PTHR27008">
    <property type="entry name" value="OS04G0122200 PROTEIN"/>
    <property type="match status" value="1"/>
</dbReference>
<reference evidence="25" key="1">
    <citation type="submission" date="2017-07" db="EMBL/GenBank/DDBJ databases">
        <title>Taro Niue Genome Assembly and Annotation.</title>
        <authorList>
            <person name="Atibalentja N."/>
            <person name="Keating K."/>
            <person name="Fields C.J."/>
        </authorList>
    </citation>
    <scope>NUCLEOTIDE SEQUENCE</scope>
    <source>
        <strain evidence="25">Niue_2</strain>
        <tissue evidence="25">Leaf</tissue>
    </source>
</reference>
<evidence type="ECO:0000256" key="21">
    <source>
        <dbReference type="PROSITE-ProRule" id="PRU10141"/>
    </source>
</evidence>
<name>A0A843X7L0_COLES</name>
<dbReference type="InterPro" id="IPR013210">
    <property type="entry name" value="LRR_N_plant-typ"/>
</dbReference>
<dbReference type="InterPro" id="IPR025875">
    <property type="entry name" value="Leu-rich_rpt_4"/>
</dbReference>
<evidence type="ECO:0000256" key="9">
    <source>
        <dbReference type="ARBA" id="ARBA00022692"/>
    </source>
</evidence>
<keyword evidence="12 21" id="KW-0547">Nucleotide-binding</keyword>
<dbReference type="FunFam" id="3.80.10.10:FF:000233">
    <property type="entry name" value="Leucine-rich repeat receptor-like protein kinase TDR"/>
    <property type="match status" value="1"/>
</dbReference>
<evidence type="ECO:0000256" key="4">
    <source>
        <dbReference type="ARBA" id="ARBA00022475"/>
    </source>
</evidence>
<evidence type="ECO:0000256" key="5">
    <source>
        <dbReference type="ARBA" id="ARBA00022527"/>
    </source>
</evidence>
<dbReference type="InterPro" id="IPR000719">
    <property type="entry name" value="Prot_kinase_dom"/>
</dbReference>
<dbReference type="SUPFAM" id="SSF56112">
    <property type="entry name" value="Protein kinase-like (PK-like)"/>
    <property type="match status" value="1"/>
</dbReference>
<dbReference type="GO" id="GO:0004674">
    <property type="term" value="F:protein serine/threonine kinase activity"/>
    <property type="evidence" value="ECO:0007669"/>
    <property type="project" value="UniProtKB-KW"/>
</dbReference>
<dbReference type="AlphaFoldDB" id="A0A843X7L0"/>
<dbReference type="PROSITE" id="PS00107">
    <property type="entry name" value="PROTEIN_KINASE_ATP"/>
    <property type="match status" value="1"/>
</dbReference>
<feature type="signal peptide" evidence="23">
    <location>
        <begin position="1"/>
        <end position="19"/>
    </location>
</feature>
<comment type="catalytic activity">
    <reaction evidence="20">
        <text>L-seryl-[protein] + ATP = O-phospho-L-seryl-[protein] + ADP + H(+)</text>
        <dbReference type="Rhea" id="RHEA:17989"/>
        <dbReference type="Rhea" id="RHEA-COMP:9863"/>
        <dbReference type="Rhea" id="RHEA-COMP:11604"/>
        <dbReference type="ChEBI" id="CHEBI:15378"/>
        <dbReference type="ChEBI" id="CHEBI:29999"/>
        <dbReference type="ChEBI" id="CHEBI:30616"/>
        <dbReference type="ChEBI" id="CHEBI:83421"/>
        <dbReference type="ChEBI" id="CHEBI:456216"/>
        <dbReference type="EC" id="2.7.11.1"/>
    </reaction>
</comment>
<evidence type="ECO:0000256" key="10">
    <source>
        <dbReference type="ARBA" id="ARBA00022729"/>
    </source>
</evidence>
<evidence type="ECO:0000256" key="7">
    <source>
        <dbReference type="ARBA" id="ARBA00022614"/>
    </source>
</evidence>
<feature type="transmembrane region" description="Helical" evidence="22">
    <location>
        <begin position="601"/>
        <end position="624"/>
    </location>
</feature>
<dbReference type="InterPro" id="IPR001611">
    <property type="entry name" value="Leu-rich_rpt"/>
</dbReference>
<dbReference type="InterPro" id="IPR051809">
    <property type="entry name" value="Plant_receptor-like_S/T_kinase"/>
</dbReference>
<protein>
    <recommendedName>
        <fullName evidence="3">non-specific serine/threonine protein kinase</fullName>
        <ecNumber evidence="3">2.7.11.1</ecNumber>
    </recommendedName>
</protein>
<evidence type="ECO:0000256" key="3">
    <source>
        <dbReference type="ARBA" id="ARBA00012513"/>
    </source>
</evidence>
<dbReference type="FunFam" id="3.30.200.20:FF:000543">
    <property type="entry name" value="Putative leucine-rich repeat receptor-like serine/threonine-protein kinase"/>
    <property type="match status" value="1"/>
</dbReference>
<evidence type="ECO:0000256" key="17">
    <source>
        <dbReference type="ARBA" id="ARBA00023170"/>
    </source>
</evidence>
<evidence type="ECO:0000256" key="2">
    <source>
        <dbReference type="ARBA" id="ARBA00008684"/>
    </source>
</evidence>
<comment type="similarity">
    <text evidence="2">Belongs to the protein kinase superfamily. Ser/Thr protein kinase family.</text>
</comment>
<accession>A0A843X7L0</accession>
<dbReference type="SMART" id="SM00369">
    <property type="entry name" value="LRR_TYP"/>
    <property type="match status" value="8"/>
</dbReference>
<dbReference type="GO" id="GO:0005524">
    <property type="term" value="F:ATP binding"/>
    <property type="evidence" value="ECO:0007669"/>
    <property type="project" value="UniProtKB-UniRule"/>
</dbReference>
<evidence type="ECO:0000313" key="25">
    <source>
        <dbReference type="EMBL" id="MQM13820.1"/>
    </source>
</evidence>
<keyword evidence="16 22" id="KW-0472">Membrane</keyword>
<comment type="subcellular location">
    <subcellularLocation>
        <location evidence="1">Cell membrane</location>
        <topology evidence="1">Single-pass membrane protein</topology>
    </subcellularLocation>
</comment>
<dbReference type="InterPro" id="IPR003591">
    <property type="entry name" value="Leu-rich_rpt_typical-subtyp"/>
</dbReference>
<dbReference type="InterPro" id="IPR017441">
    <property type="entry name" value="Protein_kinase_ATP_BS"/>
</dbReference>
<evidence type="ECO:0000256" key="12">
    <source>
        <dbReference type="ARBA" id="ARBA00022741"/>
    </source>
</evidence>
<dbReference type="Pfam" id="PF08263">
    <property type="entry name" value="LRRNT_2"/>
    <property type="match status" value="1"/>
</dbReference>
<dbReference type="Pfam" id="PF07714">
    <property type="entry name" value="PK_Tyr_Ser-Thr"/>
    <property type="match status" value="1"/>
</dbReference>
<evidence type="ECO:0000256" key="1">
    <source>
        <dbReference type="ARBA" id="ARBA00004162"/>
    </source>
</evidence>
<dbReference type="FunFam" id="1.10.510.10:FF:000358">
    <property type="entry name" value="Putative leucine-rich repeat receptor-like serine/threonine-protein kinase"/>
    <property type="match status" value="1"/>
</dbReference>
<dbReference type="CDD" id="cd14066">
    <property type="entry name" value="STKc_IRAK"/>
    <property type="match status" value="1"/>
</dbReference>
<evidence type="ECO:0000259" key="24">
    <source>
        <dbReference type="PROSITE" id="PS50011"/>
    </source>
</evidence>
<dbReference type="InterPro" id="IPR032675">
    <property type="entry name" value="LRR_dom_sf"/>
</dbReference>
<keyword evidence="10 23" id="KW-0732">Signal</keyword>
<keyword evidence="18" id="KW-0325">Glycoprotein</keyword>
<dbReference type="InterPro" id="IPR001245">
    <property type="entry name" value="Ser-Thr/Tyr_kinase_cat_dom"/>
</dbReference>
<keyword evidence="15 22" id="KW-1133">Transmembrane helix</keyword>
<keyword evidence="14 21" id="KW-0067">ATP-binding</keyword>
<organism evidence="25 26">
    <name type="scientific">Colocasia esculenta</name>
    <name type="common">Wild taro</name>
    <name type="synonym">Arum esculentum</name>
    <dbReference type="NCBI Taxonomy" id="4460"/>
    <lineage>
        <taxon>Eukaryota</taxon>
        <taxon>Viridiplantae</taxon>
        <taxon>Streptophyta</taxon>
        <taxon>Embryophyta</taxon>
        <taxon>Tracheophyta</taxon>
        <taxon>Spermatophyta</taxon>
        <taxon>Magnoliopsida</taxon>
        <taxon>Liliopsida</taxon>
        <taxon>Araceae</taxon>
        <taxon>Aroideae</taxon>
        <taxon>Colocasieae</taxon>
        <taxon>Colocasia</taxon>
    </lineage>
</organism>
<keyword evidence="7" id="KW-0433">Leucine-rich repeat</keyword>
<evidence type="ECO:0000256" key="14">
    <source>
        <dbReference type="ARBA" id="ARBA00022840"/>
    </source>
</evidence>
<evidence type="ECO:0000256" key="22">
    <source>
        <dbReference type="SAM" id="Phobius"/>
    </source>
</evidence>
<dbReference type="PANTHER" id="PTHR27008:SF510">
    <property type="entry name" value="OS09G0423200 PROTEIN"/>
    <property type="match status" value="1"/>
</dbReference>
<dbReference type="OrthoDB" id="4062651at2759"/>
<evidence type="ECO:0000256" key="6">
    <source>
        <dbReference type="ARBA" id="ARBA00022553"/>
    </source>
</evidence>
<dbReference type="Gene3D" id="1.10.510.10">
    <property type="entry name" value="Transferase(Phosphotransferase) domain 1"/>
    <property type="match status" value="1"/>
</dbReference>
<dbReference type="Proteomes" id="UP000652761">
    <property type="component" value="Unassembled WGS sequence"/>
</dbReference>